<dbReference type="Proteomes" id="UP001186974">
    <property type="component" value="Unassembled WGS sequence"/>
</dbReference>
<reference evidence="1" key="1">
    <citation type="submission" date="2024-09" db="EMBL/GenBank/DDBJ databases">
        <title>Black Yeasts Isolated from many extreme environments.</title>
        <authorList>
            <person name="Coleine C."/>
            <person name="Stajich J.E."/>
            <person name="Selbmann L."/>
        </authorList>
    </citation>
    <scope>NUCLEOTIDE SEQUENCE</scope>
    <source>
        <strain evidence="1">CCFEE 5737</strain>
    </source>
</reference>
<name>A0ACC3DR08_9PEZI</name>
<accession>A0ACC3DR08</accession>
<protein>
    <submittedName>
        <fullName evidence="1">Uncharacterized protein</fullName>
    </submittedName>
</protein>
<sequence>MPPLTCSQQLRYALPDSLSRWRTSTLMVTAASFSTSAHLSANPPKKGNSAQSGPPKRGVRALTIKKTKRAVSARPPAPGERKALRKRIVLSNTNALEVPGLQEMSASNVGDETFHGKMLALPGPVIDSLRVVEAFHTTQGWSMFRKPATLVRGDTVELGKLMRELEEGKSTGRRVVVGEAHSGKSVLQLQALAMAFLREWVVVHIPDAMELTNAHTEYAPVQGSNPTQYTQNAYAAVLLTKLSKANKAVFSQLQLTRKHDLPIPVQSNISLDRFCDMGARDPEIAWPFWEALWAELTAPSGDGAKRRSPVLLAIDNLPHAMKESEYLSREVKKIHAHDLLVVSHFMDHLSGRKTLPNGGLVLAATNESNKPRIKTLDFAIQRNEALQHEPTRRVEGELVQHLQTALRSFDFGTTTTTHIHPLLDRWESLSRRDIDDKVPIETARAITALLAELETLPLRTPRWNPFVPIDTRVLAALEGVHVQRLHGLSKDEARSVLEYYAASGLLRKQVTDKVVAENWTLSGGGIVGELEKAAVRRAERWVSPVVPVVGDSVWSPSGGGTLRMA</sequence>
<dbReference type="EMBL" id="JAWDJW010001399">
    <property type="protein sequence ID" value="KAK3079068.1"/>
    <property type="molecule type" value="Genomic_DNA"/>
</dbReference>
<organism evidence="1 2">
    <name type="scientific">Coniosporium uncinatum</name>
    <dbReference type="NCBI Taxonomy" id="93489"/>
    <lineage>
        <taxon>Eukaryota</taxon>
        <taxon>Fungi</taxon>
        <taxon>Dikarya</taxon>
        <taxon>Ascomycota</taxon>
        <taxon>Pezizomycotina</taxon>
        <taxon>Dothideomycetes</taxon>
        <taxon>Dothideomycetes incertae sedis</taxon>
        <taxon>Coniosporium</taxon>
    </lineage>
</organism>
<proteinExistence type="predicted"/>
<evidence type="ECO:0000313" key="1">
    <source>
        <dbReference type="EMBL" id="KAK3079068.1"/>
    </source>
</evidence>
<gene>
    <name evidence="1" type="ORF">LTS18_005815</name>
</gene>
<keyword evidence="2" id="KW-1185">Reference proteome</keyword>
<comment type="caution">
    <text evidence="1">The sequence shown here is derived from an EMBL/GenBank/DDBJ whole genome shotgun (WGS) entry which is preliminary data.</text>
</comment>
<evidence type="ECO:0000313" key="2">
    <source>
        <dbReference type="Proteomes" id="UP001186974"/>
    </source>
</evidence>